<dbReference type="InterPro" id="IPR036396">
    <property type="entry name" value="Cyt_P450_sf"/>
</dbReference>
<dbReference type="Proteomes" id="UP000703269">
    <property type="component" value="Unassembled WGS sequence"/>
</dbReference>
<dbReference type="InterPro" id="IPR001128">
    <property type="entry name" value="Cyt_P450"/>
</dbReference>
<evidence type="ECO:0000313" key="1">
    <source>
        <dbReference type="EMBL" id="GJE87318.1"/>
    </source>
</evidence>
<comment type="caution">
    <text evidence="1">The sequence shown here is derived from an EMBL/GenBank/DDBJ whole genome shotgun (WGS) entry which is preliminary data.</text>
</comment>
<dbReference type="AlphaFoldDB" id="A0A9P3G1J8"/>
<gene>
    <name evidence="1" type="ORF">PsYK624_034010</name>
</gene>
<dbReference type="SUPFAM" id="SSF48264">
    <property type="entry name" value="Cytochrome P450"/>
    <property type="match status" value="1"/>
</dbReference>
<dbReference type="GO" id="GO:0004497">
    <property type="term" value="F:monooxygenase activity"/>
    <property type="evidence" value="ECO:0007669"/>
    <property type="project" value="InterPro"/>
</dbReference>
<dbReference type="Gene3D" id="1.10.630.10">
    <property type="entry name" value="Cytochrome P450"/>
    <property type="match status" value="1"/>
</dbReference>
<proteinExistence type="predicted"/>
<dbReference type="OrthoDB" id="1470350at2759"/>
<dbReference type="GO" id="GO:0016705">
    <property type="term" value="F:oxidoreductase activity, acting on paired donors, with incorporation or reduction of molecular oxygen"/>
    <property type="evidence" value="ECO:0007669"/>
    <property type="project" value="InterPro"/>
</dbReference>
<evidence type="ECO:0000313" key="2">
    <source>
        <dbReference type="Proteomes" id="UP000703269"/>
    </source>
</evidence>
<reference evidence="1 2" key="1">
    <citation type="submission" date="2021-08" db="EMBL/GenBank/DDBJ databases">
        <title>Draft Genome Sequence of Phanerochaete sordida strain YK-624.</title>
        <authorList>
            <person name="Mori T."/>
            <person name="Dohra H."/>
            <person name="Suzuki T."/>
            <person name="Kawagishi H."/>
            <person name="Hirai H."/>
        </authorList>
    </citation>
    <scope>NUCLEOTIDE SEQUENCE [LARGE SCALE GENOMIC DNA]</scope>
    <source>
        <strain evidence="1 2">YK-624</strain>
    </source>
</reference>
<dbReference type="Pfam" id="PF00067">
    <property type="entry name" value="p450"/>
    <property type="match status" value="1"/>
</dbReference>
<dbReference type="GO" id="GO:0005506">
    <property type="term" value="F:iron ion binding"/>
    <property type="evidence" value="ECO:0007669"/>
    <property type="project" value="InterPro"/>
</dbReference>
<dbReference type="GO" id="GO:0020037">
    <property type="term" value="F:heme binding"/>
    <property type="evidence" value="ECO:0007669"/>
    <property type="project" value="InterPro"/>
</dbReference>
<protein>
    <recommendedName>
        <fullName evidence="3">Cytochrome P450</fullName>
    </recommendedName>
</protein>
<dbReference type="PANTHER" id="PTHR24301">
    <property type="entry name" value="THROMBOXANE-A SYNTHASE"/>
    <property type="match status" value="1"/>
</dbReference>
<name>A0A9P3G1J8_9APHY</name>
<keyword evidence="2" id="KW-1185">Reference proteome</keyword>
<organism evidence="1 2">
    <name type="scientific">Phanerochaete sordida</name>
    <dbReference type="NCBI Taxonomy" id="48140"/>
    <lineage>
        <taxon>Eukaryota</taxon>
        <taxon>Fungi</taxon>
        <taxon>Dikarya</taxon>
        <taxon>Basidiomycota</taxon>
        <taxon>Agaricomycotina</taxon>
        <taxon>Agaricomycetes</taxon>
        <taxon>Polyporales</taxon>
        <taxon>Phanerochaetaceae</taxon>
        <taxon>Phanerochaete</taxon>
    </lineage>
</organism>
<accession>A0A9P3G1J8</accession>
<evidence type="ECO:0008006" key="3">
    <source>
        <dbReference type="Google" id="ProtNLM"/>
    </source>
</evidence>
<dbReference type="EMBL" id="BPQB01000006">
    <property type="protein sequence ID" value="GJE87318.1"/>
    <property type="molecule type" value="Genomic_DNA"/>
</dbReference>
<sequence>MIVHGDTSGFVKQAQLSMAMFDVFTELRWALEILEWFPAIARNPLVPQFAYCKKMMHDRAEHDCGSDHEDFASYWLQERTRSQRHPALTPDDMTLEALLAMQAGLDTVGATFVHMIYFVLSNPAIGERLKEELERNLSDQNTSMDIDSLMQLPYLSAIVEESFRLGSPWHSVPRQVAGQATVIDGFAVPPNTVVAICTGALASGRIGTG</sequence>
<dbReference type="PANTHER" id="PTHR24301:SF2">
    <property type="entry name" value="THROMBOXANE-A SYNTHASE"/>
    <property type="match status" value="1"/>
</dbReference>